<dbReference type="GO" id="GO:0006310">
    <property type="term" value="P:DNA recombination"/>
    <property type="evidence" value="ECO:0007669"/>
    <property type="project" value="UniProtKB-KW"/>
</dbReference>
<evidence type="ECO:0000256" key="1">
    <source>
        <dbReference type="ARBA" id="ARBA00008857"/>
    </source>
</evidence>
<dbReference type="GO" id="GO:0003677">
    <property type="term" value="F:DNA binding"/>
    <property type="evidence" value="ECO:0007669"/>
    <property type="project" value="InterPro"/>
</dbReference>
<dbReference type="RefSeq" id="WP_130534744.1">
    <property type="nucleotide sequence ID" value="NZ_SHMG01000006.1"/>
</dbReference>
<dbReference type="GO" id="GO:0015074">
    <property type="term" value="P:DNA integration"/>
    <property type="evidence" value="ECO:0007669"/>
    <property type="project" value="UniProtKB-KW"/>
</dbReference>
<dbReference type="InterPro" id="IPR050808">
    <property type="entry name" value="Phage_Integrase"/>
</dbReference>
<dbReference type="SUPFAM" id="SSF56349">
    <property type="entry name" value="DNA breaking-rejoining enzymes"/>
    <property type="match status" value="1"/>
</dbReference>
<dbReference type="InterPro" id="IPR038488">
    <property type="entry name" value="Integrase_DNA-bd_sf"/>
</dbReference>
<comment type="similarity">
    <text evidence="1">Belongs to the 'phage' integrase family.</text>
</comment>
<name>A0A4Q8M508_9GAMM</name>
<keyword evidence="2" id="KW-0229">DNA integration</keyword>
<organism evidence="4 5">
    <name type="scientific">Pseudoxanthomonas winnipegensis</name>
    <dbReference type="NCBI Taxonomy" id="2480810"/>
    <lineage>
        <taxon>Bacteria</taxon>
        <taxon>Pseudomonadati</taxon>
        <taxon>Pseudomonadota</taxon>
        <taxon>Gammaproteobacteria</taxon>
        <taxon>Lysobacterales</taxon>
        <taxon>Lysobacteraceae</taxon>
        <taxon>Pseudoxanthomonas</taxon>
    </lineage>
</organism>
<dbReference type="InterPro" id="IPR011010">
    <property type="entry name" value="DNA_brk_join_enz"/>
</dbReference>
<dbReference type="OrthoDB" id="9795573at2"/>
<gene>
    <name evidence="4" type="ORF">EA655_11630</name>
</gene>
<reference evidence="4 5" key="1">
    <citation type="submission" date="2019-02" db="EMBL/GenBank/DDBJ databases">
        <title>WGS of Pseudoxanthomonas species novum from clinical isolates.</title>
        <authorList>
            <person name="Bernier A.-M."/>
            <person name="Bernard K."/>
            <person name="Vachon A."/>
        </authorList>
    </citation>
    <scope>NUCLEOTIDE SEQUENCE [LARGE SCALE GENOMIC DNA]</scope>
    <source>
        <strain evidence="4 5">NML130969</strain>
    </source>
</reference>
<evidence type="ECO:0000313" key="5">
    <source>
        <dbReference type="Proteomes" id="UP000294164"/>
    </source>
</evidence>
<dbReference type="Proteomes" id="UP000294164">
    <property type="component" value="Unassembled WGS sequence"/>
</dbReference>
<accession>A0A4Q8M508</accession>
<evidence type="ECO:0000256" key="2">
    <source>
        <dbReference type="ARBA" id="ARBA00022908"/>
    </source>
</evidence>
<dbReference type="PANTHER" id="PTHR30629">
    <property type="entry name" value="PROPHAGE INTEGRASE"/>
    <property type="match status" value="1"/>
</dbReference>
<dbReference type="EMBL" id="SHMG01000006">
    <property type="protein sequence ID" value="TAA41584.1"/>
    <property type="molecule type" value="Genomic_DNA"/>
</dbReference>
<dbReference type="InterPro" id="IPR013762">
    <property type="entry name" value="Integrase-like_cat_sf"/>
</dbReference>
<protein>
    <submittedName>
        <fullName evidence="4">Integrase</fullName>
    </submittedName>
</protein>
<sequence length="608" mass="69480">MGITLTTSLVRQLDPQHTIGTNDRGNASIVPNPDGKAYRLTDRSPDAPTGFGLYVGMTKTTYEVSKRVAGKLVRVSLGNVKDMSLAEAYEQARAQITHIKSTGESTKREVSTQVQQMQLRALTVSECMNAYIDNLNLHSKNKGTMARSAKNSLARLSREDVNLQNHQIIKLSEVRLLEAWDDVRTSAMLKSNRIKKDIAVKLAKRKNWWNLKLEEYEELGLQGKYVQRAKAAGIEATEQTFNDLSRAIEFVLKRERKNAQREGRQAVLIYNPITDLREKEKWRTSSEKAEHYRKAQTRNPLANEDNSLPMVMKALIYRRNMQNGLNAVGVDYLLLTLLWGTRRNEAMRLHWYSDLTNNELINETHSWVWLADDPTQVNPTTKKRGSQVFLHDTKNGGVRFLPVTYFAERIIKMRWQDRLAAQEQLPRDLIKAQKELADTKAKTKDYRKIGKAENDVRKFESKIQNLRWVFPARSGRAEKGHYTDCKSIVKNVREDSGLLDLRHDIDIGLSPHDLRRTLGRFAEEKFMGARVVSDMLNHKVRGQGAAVTDLYNAQEWATLSDAFAAVEEAMVATSPRVWNFLKGTDKQRLDESNDPMVEIRSNLRKGDA</sequence>
<dbReference type="Gene3D" id="1.10.443.10">
    <property type="entry name" value="Intergrase catalytic core"/>
    <property type="match status" value="1"/>
</dbReference>
<keyword evidence="3" id="KW-0233">DNA recombination</keyword>
<dbReference type="AlphaFoldDB" id="A0A4Q8M508"/>
<evidence type="ECO:0000256" key="3">
    <source>
        <dbReference type="ARBA" id="ARBA00023172"/>
    </source>
</evidence>
<evidence type="ECO:0000313" key="4">
    <source>
        <dbReference type="EMBL" id="TAA41584.1"/>
    </source>
</evidence>
<dbReference type="PANTHER" id="PTHR30629:SF2">
    <property type="entry name" value="PROPHAGE INTEGRASE INTS-RELATED"/>
    <property type="match status" value="1"/>
</dbReference>
<dbReference type="Gene3D" id="3.30.160.390">
    <property type="entry name" value="Integrase, DNA-binding domain"/>
    <property type="match status" value="1"/>
</dbReference>
<proteinExistence type="inferred from homology"/>
<comment type="caution">
    <text evidence="4">The sequence shown here is derived from an EMBL/GenBank/DDBJ whole genome shotgun (WGS) entry which is preliminary data.</text>
</comment>